<dbReference type="AlphaFoldDB" id="A0A1V0TTK8"/>
<evidence type="ECO:0000256" key="5">
    <source>
        <dbReference type="ARBA" id="ARBA00023004"/>
    </source>
</evidence>
<dbReference type="PANTHER" id="PTHR46696:SF3">
    <property type="entry name" value="PULCHERRIMINIC ACID SYNTHASE"/>
    <property type="match status" value="1"/>
</dbReference>
<evidence type="ECO:0000256" key="3">
    <source>
        <dbReference type="ARBA" id="ARBA00022723"/>
    </source>
</evidence>
<evidence type="ECO:0000256" key="4">
    <source>
        <dbReference type="ARBA" id="ARBA00023002"/>
    </source>
</evidence>
<comment type="similarity">
    <text evidence="1">Belongs to the cytochrome P450 family.</text>
</comment>
<dbReference type="KEGG" id="sgv:B1H19_20755"/>
<accession>A0A1V0TTK8</accession>
<dbReference type="PRINTS" id="PR00359">
    <property type="entry name" value="BP450"/>
</dbReference>
<dbReference type="GO" id="GO:0016705">
    <property type="term" value="F:oxidoreductase activity, acting on paired donors, with incorporation or reduction of molecular oxygen"/>
    <property type="evidence" value="ECO:0007669"/>
    <property type="project" value="InterPro"/>
</dbReference>
<keyword evidence="8" id="KW-1185">Reference proteome</keyword>
<evidence type="ECO:0000256" key="2">
    <source>
        <dbReference type="ARBA" id="ARBA00022617"/>
    </source>
</evidence>
<dbReference type="FunFam" id="1.10.630.10:FF:000018">
    <property type="entry name" value="Cytochrome P450 monooxygenase"/>
    <property type="match status" value="1"/>
</dbReference>
<dbReference type="PANTHER" id="PTHR46696">
    <property type="entry name" value="P450, PUTATIVE (EUROFUNG)-RELATED"/>
    <property type="match status" value="1"/>
</dbReference>
<dbReference type="EMBL" id="CP020569">
    <property type="protein sequence ID" value="ARF56286.1"/>
    <property type="molecule type" value="Genomic_DNA"/>
</dbReference>
<dbReference type="GO" id="GO:0020037">
    <property type="term" value="F:heme binding"/>
    <property type="evidence" value="ECO:0007669"/>
    <property type="project" value="InterPro"/>
</dbReference>
<evidence type="ECO:0000313" key="7">
    <source>
        <dbReference type="EMBL" id="ARF56286.1"/>
    </source>
</evidence>
<sequence>MPGDLAGARLLITAQPRDDLGRTEGLRCRGPGPVRLPRRAVPVNREAPDILSPEFAADPYAAYRVLRDDFPLLYHEATRSYVLSRYDDVERAFKDPVFTTDNYDWQLEPVHGRTILQMSGREHAVRRALVAPAFRGTTLEQQFLPVIERNARQLIDEFRASGGADLVAQFATRFPVNVIVDMLGLDRADHERFHRWYTAIIGFLGNLAQDPHVAEAGLRTREEFAAYLLPVIRERRDNLGDDLLSTLCAAEIDGTRMSDEDIKAFCSLLLTAGGETTDKAISSLVHNLLRHPEQLAAVRADHSLIAPAFAETLRYTPPVHMIMRQAAEDVVIGGGKVPAGSTVTCLIGAAGRDERRYADPDTFDIRRGDLSADTAFSAAAAHLSFALGRHFCVGALLAKAEVEVGVARLLEAMPDMALAPGAEPREQGVFTRGLDALPVEFTPAG</sequence>
<keyword evidence="6" id="KW-0503">Monooxygenase</keyword>
<keyword evidence="4" id="KW-0560">Oxidoreductase</keyword>
<keyword evidence="2" id="KW-0349">Heme</keyword>
<dbReference type="GO" id="GO:0005506">
    <property type="term" value="F:iron ion binding"/>
    <property type="evidence" value="ECO:0007669"/>
    <property type="project" value="InterPro"/>
</dbReference>
<dbReference type="GO" id="GO:0004497">
    <property type="term" value="F:monooxygenase activity"/>
    <property type="evidence" value="ECO:0007669"/>
    <property type="project" value="UniProtKB-KW"/>
</dbReference>
<dbReference type="SUPFAM" id="SSF48264">
    <property type="entry name" value="Cytochrome P450"/>
    <property type="match status" value="1"/>
</dbReference>
<name>A0A1V0TTK8_9ACTN</name>
<keyword evidence="3" id="KW-0479">Metal-binding</keyword>
<dbReference type="InterPro" id="IPR002397">
    <property type="entry name" value="Cyt_P450_B"/>
</dbReference>
<dbReference type="Pfam" id="PF00067">
    <property type="entry name" value="p450"/>
    <property type="match status" value="2"/>
</dbReference>
<dbReference type="Proteomes" id="UP000192726">
    <property type="component" value="Chromosome"/>
</dbReference>
<dbReference type="InterPro" id="IPR001128">
    <property type="entry name" value="Cyt_P450"/>
</dbReference>
<evidence type="ECO:0000256" key="1">
    <source>
        <dbReference type="ARBA" id="ARBA00010617"/>
    </source>
</evidence>
<evidence type="ECO:0000256" key="6">
    <source>
        <dbReference type="ARBA" id="ARBA00023033"/>
    </source>
</evidence>
<keyword evidence="5" id="KW-0408">Iron</keyword>
<dbReference type="Gene3D" id="1.10.630.10">
    <property type="entry name" value="Cytochrome P450"/>
    <property type="match status" value="1"/>
</dbReference>
<proteinExistence type="inferred from homology"/>
<dbReference type="InterPro" id="IPR036396">
    <property type="entry name" value="Cyt_P450_sf"/>
</dbReference>
<evidence type="ECO:0000313" key="8">
    <source>
        <dbReference type="Proteomes" id="UP000192726"/>
    </source>
</evidence>
<protein>
    <submittedName>
        <fullName evidence="7">Cytochrome P450</fullName>
    </submittedName>
</protein>
<organism evidence="7 8">
    <name type="scientific">Streptomyces gilvosporeus</name>
    <dbReference type="NCBI Taxonomy" id="553510"/>
    <lineage>
        <taxon>Bacteria</taxon>
        <taxon>Bacillati</taxon>
        <taxon>Actinomycetota</taxon>
        <taxon>Actinomycetes</taxon>
        <taxon>Kitasatosporales</taxon>
        <taxon>Streptomycetaceae</taxon>
        <taxon>Streptomyces</taxon>
    </lineage>
</organism>
<dbReference type="STRING" id="553510.B1H19_20755"/>
<reference evidence="7 8" key="1">
    <citation type="submission" date="2017-04" db="EMBL/GenBank/DDBJ databases">
        <title>Complete Genome Sequence of Streptomyces gilvosporeus F607, a Capable Producer of Natamycin.</title>
        <authorList>
            <person name="Zong G."/>
            <person name="Zhong C."/>
            <person name="Fu J."/>
            <person name="Qin R."/>
            <person name="Cao G."/>
        </authorList>
    </citation>
    <scope>NUCLEOTIDE SEQUENCE [LARGE SCALE GENOMIC DNA]</scope>
    <source>
        <strain evidence="7 8">F607</strain>
    </source>
</reference>
<gene>
    <name evidence="7" type="ORF">B1H19_20755</name>
</gene>